<accession>A0A6A6DIH1</accession>
<dbReference type="EMBL" id="ML994679">
    <property type="protein sequence ID" value="KAF2178039.1"/>
    <property type="molecule type" value="Genomic_DNA"/>
</dbReference>
<protein>
    <submittedName>
        <fullName evidence="1">Uncharacterized protein</fullName>
    </submittedName>
</protein>
<sequence>MESCRHLEHASYGIASISHMMETARIQGEDLYGTELEMRLEKALEVHVPYGIREYAELGFL</sequence>
<dbReference type="OrthoDB" id="5302720at2759"/>
<gene>
    <name evidence="1" type="ORF">K469DRAFT_719207</name>
</gene>
<organism evidence="1 2">
    <name type="scientific">Zopfia rhizophila CBS 207.26</name>
    <dbReference type="NCBI Taxonomy" id="1314779"/>
    <lineage>
        <taxon>Eukaryota</taxon>
        <taxon>Fungi</taxon>
        <taxon>Dikarya</taxon>
        <taxon>Ascomycota</taxon>
        <taxon>Pezizomycotina</taxon>
        <taxon>Dothideomycetes</taxon>
        <taxon>Dothideomycetes incertae sedis</taxon>
        <taxon>Zopfiaceae</taxon>
        <taxon>Zopfia</taxon>
    </lineage>
</organism>
<feature type="non-terminal residue" evidence="1">
    <location>
        <position position="61"/>
    </location>
</feature>
<reference evidence="1" key="1">
    <citation type="journal article" date="2020" name="Stud. Mycol.">
        <title>101 Dothideomycetes genomes: a test case for predicting lifestyles and emergence of pathogens.</title>
        <authorList>
            <person name="Haridas S."/>
            <person name="Albert R."/>
            <person name="Binder M."/>
            <person name="Bloem J."/>
            <person name="Labutti K."/>
            <person name="Salamov A."/>
            <person name="Andreopoulos B."/>
            <person name="Baker S."/>
            <person name="Barry K."/>
            <person name="Bills G."/>
            <person name="Bluhm B."/>
            <person name="Cannon C."/>
            <person name="Castanera R."/>
            <person name="Culley D."/>
            <person name="Daum C."/>
            <person name="Ezra D."/>
            <person name="Gonzalez J."/>
            <person name="Henrissat B."/>
            <person name="Kuo A."/>
            <person name="Liang C."/>
            <person name="Lipzen A."/>
            <person name="Lutzoni F."/>
            <person name="Magnuson J."/>
            <person name="Mondo S."/>
            <person name="Nolan M."/>
            <person name="Ohm R."/>
            <person name="Pangilinan J."/>
            <person name="Park H.-J."/>
            <person name="Ramirez L."/>
            <person name="Alfaro M."/>
            <person name="Sun H."/>
            <person name="Tritt A."/>
            <person name="Yoshinaga Y."/>
            <person name="Zwiers L.-H."/>
            <person name="Turgeon B."/>
            <person name="Goodwin S."/>
            <person name="Spatafora J."/>
            <person name="Crous P."/>
            <person name="Grigoriev I."/>
        </authorList>
    </citation>
    <scope>NUCLEOTIDE SEQUENCE</scope>
    <source>
        <strain evidence="1">CBS 207.26</strain>
    </source>
</reference>
<dbReference type="Proteomes" id="UP000800200">
    <property type="component" value="Unassembled WGS sequence"/>
</dbReference>
<evidence type="ECO:0000313" key="1">
    <source>
        <dbReference type="EMBL" id="KAF2178039.1"/>
    </source>
</evidence>
<dbReference type="AlphaFoldDB" id="A0A6A6DIH1"/>
<keyword evidence="2" id="KW-1185">Reference proteome</keyword>
<name>A0A6A6DIH1_9PEZI</name>
<proteinExistence type="predicted"/>
<evidence type="ECO:0000313" key="2">
    <source>
        <dbReference type="Proteomes" id="UP000800200"/>
    </source>
</evidence>